<protein>
    <submittedName>
        <fullName evidence="1">Uncharacterized protein</fullName>
    </submittedName>
</protein>
<dbReference type="PANTHER" id="PTHR46922">
    <property type="entry name" value="DHHA1 DOMAIN PROTEIN"/>
    <property type="match status" value="1"/>
</dbReference>
<dbReference type="OrthoDB" id="10630at2"/>
<dbReference type="PANTHER" id="PTHR46922:SF4">
    <property type="entry name" value="DHHA1 DOMAIN PROTEIN"/>
    <property type="match status" value="1"/>
</dbReference>
<gene>
    <name evidence="1" type="ORF">OU5_2082</name>
</gene>
<sequence>MSDQKIATLCIYHGNCADGFGAAWVVRKALGSDVEFHSARYGDPAPNVTGKNVIIVDFSYKYDVLVALADTAASVLVIDHHKTAMADLVDIPPAEPHYEAQEKNRTGKLHALFDMNRSGAGLAWDFFFPEQSRPPLINHIEDRDLWLFKLEGTREIMADLFSYPQNFATWDRLFADEINWIRLDGVAINRQHQKTVADLVSTTRRRMLIGGHDVPVANLPYMFASDAGQLMAEGELFAGSYFDTPDGRIFSLRSTDAGMDVSEIAKQYGGGGHRNAAGFKVSFDHSLAQGRA</sequence>
<name>A0A024E965_9PSED</name>
<dbReference type="AlphaFoldDB" id="A0A024E965"/>
<reference evidence="1 2" key="1">
    <citation type="journal article" date="2012" name="J. Bacteriol.">
        <title>Genome sequence of cold-adapted Pseudomonas mandelii strain JR-1.</title>
        <authorList>
            <person name="Jang S.H."/>
            <person name="Kim J."/>
            <person name="Kim J."/>
            <person name="Hong S."/>
            <person name="Lee C."/>
        </authorList>
    </citation>
    <scope>NUCLEOTIDE SEQUENCE [LARGE SCALE GENOMIC DNA]</scope>
    <source>
        <strain evidence="1 2">JR-1</strain>
    </source>
</reference>
<dbReference type="SUPFAM" id="SSF64182">
    <property type="entry name" value="DHH phosphoesterases"/>
    <property type="match status" value="1"/>
</dbReference>
<evidence type="ECO:0000313" key="1">
    <source>
        <dbReference type="EMBL" id="AHZ69161.1"/>
    </source>
</evidence>
<accession>A0A024E965</accession>
<organism evidence="1 2">
    <name type="scientific">Pseudomonas mandelii JR-1</name>
    <dbReference type="NCBI Taxonomy" id="1147786"/>
    <lineage>
        <taxon>Bacteria</taxon>
        <taxon>Pseudomonadati</taxon>
        <taxon>Pseudomonadota</taxon>
        <taxon>Gammaproteobacteria</taxon>
        <taxon>Pseudomonadales</taxon>
        <taxon>Pseudomonadaceae</taxon>
        <taxon>Pseudomonas</taxon>
    </lineage>
</organism>
<dbReference type="Proteomes" id="UP000026913">
    <property type="component" value="Chromosome"/>
</dbReference>
<dbReference type="InterPro" id="IPR038763">
    <property type="entry name" value="DHH_sf"/>
</dbReference>
<dbReference type="KEGG" id="pman:OU5_2082"/>
<dbReference type="HOGENOM" id="CLU_054374_1_0_6"/>
<evidence type="ECO:0000313" key="2">
    <source>
        <dbReference type="Proteomes" id="UP000026913"/>
    </source>
</evidence>
<dbReference type="Gene3D" id="3.10.310.30">
    <property type="match status" value="1"/>
</dbReference>
<dbReference type="RefSeq" id="WP_010462415.1">
    <property type="nucleotide sequence ID" value="NZ_CP005960.1"/>
</dbReference>
<dbReference type="EMBL" id="CP005960">
    <property type="protein sequence ID" value="AHZ69161.1"/>
    <property type="molecule type" value="Genomic_DNA"/>
</dbReference>
<proteinExistence type="predicted"/>